<sequence>MGDAGALAIVHVRSWQATYRGQVPQNYLDGLDPAQRKQGWEQWIRSDQPPWGTTVLEHDTDGVVGLINVAPSRDSDTDPLTVGEVIAVYLLPEHWGHGGGRVLMNDGRRRMADAGCRDAVLWVLETNHRARRFYEADGWQADGSIKTDDSRGFPMREIRYRRHIAA</sequence>
<keyword evidence="3" id="KW-1185">Reference proteome</keyword>
<name>A0A8J3NTF7_9ACTN</name>
<evidence type="ECO:0000313" key="3">
    <source>
        <dbReference type="Proteomes" id="UP000619293"/>
    </source>
</evidence>
<organism evidence="2 3">
    <name type="scientific">Catellatospora chokoriensis</name>
    <dbReference type="NCBI Taxonomy" id="310353"/>
    <lineage>
        <taxon>Bacteria</taxon>
        <taxon>Bacillati</taxon>
        <taxon>Actinomycetota</taxon>
        <taxon>Actinomycetes</taxon>
        <taxon>Micromonosporales</taxon>
        <taxon>Micromonosporaceae</taxon>
        <taxon>Catellatospora</taxon>
    </lineage>
</organism>
<reference evidence="2 3" key="1">
    <citation type="submission" date="2021-01" db="EMBL/GenBank/DDBJ databases">
        <title>Whole genome shotgun sequence of Catellatospora chokoriensis NBRC 107358.</title>
        <authorList>
            <person name="Komaki H."/>
            <person name="Tamura T."/>
        </authorList>
    </citation>
    <scope>NUCLEOTIDE SEQUENCE [LARGE SCALE GENOMIC DNA]</scope>
    <source>
        <strain evidence="2 3">NBRC 107358</strain>
    </source>
</reference>
<gene>
    <name evidence="2" type="ORF">Cch02nite_36140</name>
</gene>
<evidence type="ECO:0000259" key="1">
    <source>
        <dbReference type="PROSITE" id="PS51186"/>
    </source>
</evidence>
<dbReference type="PROSITE" id="PS51186">
    <property type="entry name" value="GNAT"/>
    <property type="match status" value="1"/>
</dbReference>
<dbReference type="Proteomes" id="UP000619293">
    <property type="component" value="Unassembled WGS sequence"/>
</dbReference>
<dbReference type="Pfam" id="PF00583">
    <property type="entry name" value="Acetyltransf_1"/>
    <property type="match status" value="1"/>
</dbReference>
<evidence type="ECO:0000313" key="2">
    <source>
        <dbReference type="EMBL" id="GIF90170.1"/>
    </source>
</evidence>
<dbReference type="CDD" id="cd04301">
    <property type="entry name" value="NAT_SF"/>
    <property type="match status" value="1"/>
</dbReference>
<dbReference type="GO" id="GO:0016747">
    <property type="term" value="F:acyltransferase activity, transferring groups other than amino-acyl groups"/>
    <property type="evidence" value="ECO:0007669"/>
    <property type="project" value="InterPro"/>
</dbReference>
<feature type="domain" description="N-acetyltransferase" evidence="1">
    <location>
        <begin position="10"/>
        <end position="160"/>
    </location>
</feature>
<protein>
    <submittedName>
        <fullName evidence="2">N-acetyltransferase</fullName>
    </submittedName>
</protein>
<comment type="caution">
    <text evidence="2">The sequence shown here is derived from an EMBL/GenBank/DDBJ whole genome shotgun (WGS) entry which is preliminary data.</text>
</comment>
<accession>A0A8J3NTF7</accession>
<dbReference type="InterPro" id="IPR016181">
    <property type="entry name" value="Acyl_CoA_acyltransferase"/>
</dbReference>
<proteinExistence type="predicted"/>
<dbReference type="EMBL" id="BONG01000021">
    <property type="protein sequence ID" value="GIF90170.1"/>
    <property type="molecule type" value="Genomic_DNA"/>
</dbReference>
<dbReference type="InterPro" id="IPR000182">
    <property type="entry name" value="GNAT_dom"/>
</dbReference>
<dbReference type="AlphaFoldDB" id="A0A8J3NTF7"/>
<dbReference type="Gene3D" id="3.40.630.30">
    <property type="match status" value="1"/>
</dbReference>
<dbReference type="SUPFAM" id="SSF55729">
    <property type="entry name" value="Acyl-CoA N-acyltransferases (Nat)"/>
    <property type="match status" value="1"/>
</dbReference>